<dbReference type="InterPro" id="IPR001753">
    <property type="entry name" value="Enoyl-CoA_hydra/iso"/>
</dbReference>
<dbReference type="Gene3D" id="3.90.226.10">
    <property type="entry name" value="2-enoyl-CoA Hydratase, Chain A, domain 1"/>
    <property type="match status" value="1"/>
</dbReference>
<organism evidence="2">
    <name type="scientific">freshwater metagenome</name>
    <dbReference type="NCBI Taxonomy" id="449393"/>
    <lineage>
        <taxon>unclassified sequences</taxon>
        <taxon>metagenomes</taxon>
        <taxon>ecological metagenomes</taxon>
    </lineage>
</organism>
<evidence type="ECO:0000256" key="1">
    <source>
        <dbReference type="ARBA" id="ARBA00005254"/>
    </source>
</evidence>
<comment type="similarity">
    <text evidence="1">Belongs to the enoyl-CoA hydratase/isomerase family.</text>
</comment>
<dbReference type="PANTHER" id="PTHR11941">
    <property type="entry name" value="ENOYL-COA HYDRATASE-RELATED"/>
    <property type="match status" value="1"/>
</dbReference>
<accession>A0A6J7DMM2</accession>
<dbReference type="InterPro" id="IPR029045">
    <property type="entry name" value="ClpP/crotonase-like_dom_sf"/>
</dbReference>
<sequence length="280" mass="30526">MPEPLVLIDDPAPLVRRLTLNRPTKRNALSNGLRTELFDALRAADADTSVRVIVIRGAGSCFSAGYDLAQDPDEPLPWAITRADGGWARHVLQGWFEMMDLATPLIAQVHGYCLAGGTELASACDLVYVAEDAQIGYPPVRSMSSPDMAWHVWLMGMRRAMEAMLTGDSMNGTEAVQAGFANRAYPEGTLETAVIEIAQRVARVPPDLQALNKRVVHRAMEAMGMRAGMRATADINALGFHQRASREYFAQLARGVTPALTERDAGFGDYRTTPTPQEAL</sequence>
<dbReference type="Pfam" id="PF00378">
    <property type="entry name" value="ECH_1"/>
    <property type="match status" value="1"/>
</dbReference>
<dbReference type="SUPFAM" id="SSF52096">
    <property type="entry name" value="ClpP/crotonase"/>
    <property type="match status" value="1"/>
</dbReference>
<proteinExistence type="inferred from homology"/>
<dbReference type="EMBL" id="CAFBLP010000014">
    <property type="protein sequence ID" value="CAB4870708.1"/>
    <property type="molecule type" value="Genomic_DNA"/>
</dbReference>
<gene>
    <name evidence="2" type="ORF">UFOPK3376_00811</name>
</gene>
<protein>
    <submittedName>
        <fullName evidence="2">Unannotated protein</fullName>
    </submittedName>
</protein>
<dbReference type="CDD" id="cd06558">
    <property type="entry name" value="crotonase-like"/>
    <property type="match status" value="1"/>
</dbReference>
<dbReference type="InterPro" id="IPR018376">
    <property type="entry name" value="Enoyl-CoA_hyd/isom_CS"/>
</dbReference>
<dbReference type="PANTHER" id="PTHR11941:SF54">
    <property type="entry name" value="ENOYL-COA HYDRATASE, MITOCHONDRIAL"/>
    <property type="match status" value="1"/>
</dbReference>
<evidence type="ECO:0000313" key="2">
    <source>
        <dbReference type="EMBL" id="CAB4870708.1"/>
    </source>
</evidence>
<dbReference type="GO" id="GO:0003824">
    <property type="term" value="F:catalytic activity"/>
    <property type="evidence" value="ECO:0007669"/>
    <property type="project" value="InterPro"/>
</dbReference>
<dbReference type="PROSITE" id="PS00166">
    <property type="entry name" value="ENOYL_COA_HYDRATASE"/>
    <property type="match status" value="1"/>
</dbReference>
<dbReference type="GO" id="GO:0006635">
    <property type="term" value="P:fatty acid beta-oxidation"/>
    <property type="evidence" value="ECO:0007669"/>
    <property type="project" value="TreeGrafter"/>
</dbReference>
<reference evidence="2" key="1">
    <citation type="submission" date="2020-05" db="EMBL/GenBank/DDBJ databases">
        <authorList>
            <person name="Chiriac C."/>
            <person name="Salcher M."/>
            <person name="Ghai R."/>
            <person name="Kavagutti S V."/>
        </authorList>
    </citation>
    <scope>NUCLEOTIDE SEQUENCE</scope>
</reference>
<dbReference type="AlphaFoldDB" id="A0A6J7DMM2"/>
<name>A0A6J7DMM2_9ZZZZ</name>